<dbReference type="PROSITE" id="PS50237">
    <property type="entry name" value="HECT"/>
    <property type="match status" value="1"/>
</dbReference>
<dbReference type="SUPFAM" id="SSF50044">
    <property type="entry name" value="SH3-domain"/>
    <property type="match status" value="1"/>
</dbReference>
<dbReference type="CDD" id="cd00121">
    <property type="entry name" value="MATH"/>
    <property type="match status" value="3"/>
</dbReference>
<evidence type="ECO:0000256" key="2">
    <source>
        <dbReference type="ARBA" id="ARBA00004906"/>
    </source>
</evidence>
<feature type="domain" description="MATH" evidence="13">
    <location>
        <begin position="348"/>
        <end position="483"/>
    </location>
</feature>
<dbReference type="SMART" id="SM00119">
    <property type="entry name" value="HECTc"/>
    <property type="match status" value="1"/>
</dbReference>
<dbReference type="SUPFAM" id="SSF49599">
    <property type="entry name" value="TRAF domain-like"/>
    <property type="match status" value="5"/>
</dbReference>
<feature type="active site" description="Glycyl thioester intermediate" evidence="8">
    <location>
        <position position="1289"/>
    </location>
</feature>
<feature type="domain" description="MATH" evidence="13">
    <location>
        <begin position="194"/>
        <end position="319"/>
    </location>
</feature>
<dbReference type="PANTHER" id="PTHR11254">
    <property type="entry name" value="HECT DOMAIN UBIQUITIN-PROTEIN LIGASE"/>
    <property type="match status" value="1"/>
</dbReference>
<dbReference type="Gene3D" id="2.30.30.40">
    <property type="entry name" value="SH3 Domains"/>
    <property type="match status" value="1"/>
</dbReference>
<feature type="domain" description="MATH" evidence="13">
    <location>
        <begin position="40"/>
        <end position="166"/>
    </location>
</feature>
<dbReference type="OrthoDB" id="8068875at2759"/>
<dbReference type="Pfam" id="PF00018">
    <property type="entry name" value="SH3_1"/>
    <property type="match status" value="1"/>
</dbReference>
<keyword evidence="16" id="KW-1185">Reference proteome</keyword>
<dbReference type="Pfam" id="PF22486">
    <property type="entry name" value="MATH_2"/>
    <property type="match status" value="3"/>
</dbReference>
<evidence type="ECO:0000259" key="12">
    <source>
        <dbReference type="PROSITE" id="PS50002"/>
    </source>
</evidence>
<dbReference type="GO" id="GO:0005737">
    <property type="term" value="C:cytoplasm"/>
    <property type="evidence" value="ECO:0007669"/>
    <property type="project" value="TreeGrafter"/>
</dbReference>
<comment type="caution">
    <text evidence="15">The sequence shown here is derived from an EMBL/GenBank/DDBJ whole genome shotgun (WGS) entry which is preliminary data.</text>
</comment>
<gene>
    <name evidence="15" type="ORF">LY90DRAFT_700952</name>
</gene>
<dbReference type="FunFam" id="3.90.1750.10:FF:000079">
    <property type="entry name" value="E3 ubiquitin-protein ligase"/>
    <property type="match status" value="1"/>
</dbReference>
<dbReference type="GO" id="GO:0006511">
    <property type="term" value="P:ubiquitin-dependent protein catabolic process"/>
    <property type="evidence" value="ECO:0007669"/>
    <property type="project" value="TreeGrafter"/>
</dbReference>
<evidence type="ECO:0000256" key="8">
    <source>
        <dbReference type="PROSITE-ProRule" id="PRU00104"/>
    </source>
</evidence>
<dbReference type="InterPro" id="IPR000569">
    <property type="entry name" value="HECT_dom"/>
</dbReference>
<dbReference type="FunFam" id="3.30.2410.10:FF:000001">
    <property type="entry name" value="E3 ubiquitin-protein ligase NEDD4-like"/>
    <property type="match status" value="1"/>
</dbReference>
<evidence type="ECO:0000259" key="13">
    <source>
        <dbReference type="PROSITE" id="PS50144"/>
    </source>
</evidence>
<evidence type="ECO:0000256" key="11">
    <source>
        <dbReference type="SAM" id="MobiDB-lite"/>
    </source>
</evidence>
<protein>
    <recommendedName>
        <fullName evidence="3">HECT-type E3 ubiquitin transferase</fullName>
        <ecNumber evidence="3">2.3.2.26</ecNumber>
    </recommendedName>
</protein>
<dbReference type="EC" id="2.3.2.26" evidence="3"/>
<dbReference type="PROSITE" id="PS50002">
    <property type="entry name" value="SH3"/>
    <property type="match status" value="1"/>
</dbReference>
<dbReference type="GO" id="GO:0016567">
    <property type="term" value="P:protein ubiquitination"/>
    <property type="evidence" value="ECO:0007669"/>
    <property type="project" value="TreeGrafter"/>
</dbReference>
<proteinExistence type="predicted"/>
<dbReference type="InterPro" id="IPR036028">
    <property type="entry name" value="SH3-like_dom_sf"/>
</dbReference>
<keyword evidence="7 8" id="KW-0833">Ubl conjugation pathway</keyword>
<dbReference type="InterPro" id="IPR008974">
    <property type="entry name" value="TRAF-like"/>
</dbReference>
<dbReference type="PANTHER" id="PTHR11254:SF440">
    <property type="entry name" value="E3 UBIQUITIN-PROTEIN LIGASE NEDD-4"/>
    <property type="match status" value="1"/>
</dbReference>
<evidence type="ECO:0000256" key="6">
    <source>
        <dbReference type="ARBA" id="ARBA00022737"/>
    </source>
</evidence>
<evidence type="ECO:0000256" key="10">
    <source>
        <dbReference type="SAM" id="Coils"/>
    </source>
</evidence>
<dbReference type="InterPro" id="IPR050409">
    <property type="entry name" value="E3_ubiq-protein_ligase"/>
</dbReference>
<dbReference type="InterPro" id="IPR002083">
    <property type="entry name" value="MATH/TRAF_dom"/>
</dbReference>
<dbReference type="GO" id="GO:0061630">
    <property type="term" value="F:ubiquitin protein ligase activity"/>
    <property type="evidence" value="ECO:0007669"/>
    <property type="project" value="UniProtKB-EC"/>
</dbReference>
<dbReference type="Gene3D" id="2.60.210.10">
    <property type="entry name" value="Apoptosis, Tumor Necrosis Factor Receptor Associated Protein 2, Chain A"/>
    <property type="match status" value="5"/>
</dbReference>
<keyword evidence="4 9" id="KW-0728">SH3 domain</keyword>
<evidence type="ECO:0000256" key="7">
    <source>
        <dbReference type="ARBA" id="ARBA00022786"/>
    </source>
</evidence>
<dbReference type="Pfam" id="PF00632">
    <property type="entry name" value="HECT"/>
    <property type="match status" value="1"/>
</dbReference>
<keyword evidence="6" id="KW-0677">Repeat</keyword>
<dbReference type="InterPro" id="IPR001452">
    <property type="entry name" value="SH3_domain"/>
</dbReference>
<feature type="domain" description="SH3" evidence="12">
    <location>
        <begin position="862"/>
        <end position="925"/>
    </location>
</feature>
<dbReference type="SMART" id="SM00061">
    <property type="entry name" value="MATH"/>
    <property type="match status" value="1"/>
</dbReference>
<dbReference type="PROSITE" id="PS50144">
    <property type="entry name" value="MATH"/>
    <property type="match status" value="4"/>
</dbReference>
<organism evidence="15 16">
    <name type="scientific">Neocallimastix californiae</name>
    <dbReference type="NCBI Taxonomy" id="1754190"/>
    <lineage>
        <taxon>Eukaryota</taxon>
        <taxon>Fungi</taxon>
        <taxon>Fungi incertae sedis</taxon>
        <taxon>Chytridiomycota</taxon>
        <taxon>Chytridiomycota incertae sedis</taxon>
        <taxon>Neocallimastigomycetes</taxon>
        <taxon>Neocallimastigales</taxon>
        <taxon>Neocallimastigaceae</taxon>
        <taxon>Neocallimastix</taxon>
    </lineage>
</organism>
<dbReference type="EMBL" id="MCOG01000056">
    <property type="protein sequence ID" value="ORY63605.1"/>
    <property type="molecule type" value="Genomic_DNA"/>
</dbReference>
<dbReference type="Gene3D" id="3.30.2160.10">
    <property type="entry name" value="Hect, E3 ligase catalytic domain"/>
    <property type="match status" value="1"/>
</dbReference>
<feature type="domain" description="HECT" evidence="14">
    <location>
        <begin position="986"/>
        <end position="1322"/>
    </location>
</feature>
<feature type="domain" description="MATH" evidence="13">
    <location>
        <begin position="510"/>
        <end position="648"/>
    </location>
</feature>
<feature type="coiled-coil region" evidence="10">
    <location>
        <begin position="6"/>
        <end position="36"/>
    </location>
</feature>
<keyword evidence="5" id="KW-0808">Transferase</keyword>
<dbReference type="Gene3D" id="3.90.1750.10">
    <property type="entry name" value="Hect, E3 ligase catalytic domains"/>
    <property type="match status" value="1"/>
</dbReference>
<accession>A0A1Y2DY91</accession>
<dbReference type="Gene3D" id="3.30.2410.10">
    <property type="entry name" value="Hect, E3 ligase catalytic domain"/>
    <property type="match status" value="1"/>
</dbReference>
<evidence type="ECO:0000256" key="3">
    <source>
        <dbReference type="ARBA" id="ARBA00012485"/>
    </source>
</evidence>
<evidence type="ECO:0000256" key="5">
    <source>
        <dbReference type="ARBA" id="ARBA00022679"/>
    </source>
</evidence>
<name>A0A1Y2DY91_9FUNG</name>
<comment type="pathway">
    <text evidence="2">Protein modification; protein ubiquitination.</text>
</comment>
<dbReference type="STRING" id="1754190.A0A1Y2DY91"/>
<dbReference type="Proteomes" id="UP000193920">
    <property type="component" value="Unassembled WGS sequence"/>
</dbReference>
<comment type="catalytic activity">
    <reaction evidence="1">
        <text>S-ubiquitinyl-[E2 ubiquitin-conjugating enzyme]-L-cysteine + [acceptor protein]-L-lysine = [E2 ubiquitin-conjugating enzyme]-L-cysteine + N(6)-ubiquitinyl-[acceptor protein]-L-lysine.</text>
        <dbReference type="EC" id="2.3.2.26"/>
    </reaction>
</comment>
<evidence type="ECO:0000259" key="14">
    <source>
        <dbReference type="PROSITE" id="PS50237"/>
    </source>
</evidence>
<dbReference type="CDD" id="cd00078">
    <property type="entry name" value="HECTc"/>
    <property type="match status" value="1"/>
</dbReference>
<dbReference type="FunFam" id="3.30.2160.10:FF:000001">
    <property type="entry name" value="E3 ubiquitin-protein ligase NEDD4-like"/>
    <property type="match status" value="1"/>
</dbReference>
<dbReference type="InterPro" id="IPR035983">
    <property type="entry name" value="Hect_E3_ubiquitin_ligase"/>
</dbReference>
<evidence type="ECO:0000256" key="9">
    <source>
        <dbReference type="PROSITE-ProRule" id="PRU00192"/>
    </source>
</evidence>
<reference evidence="15 16" key="1">
    <citation type="submission" date="2016-08" db="EMBL/GenBank/DDBJ databases">
        <title>A Parts List for Fungal Cellulosomes Revealed by Comparative Genomics.</title>
        <authorList>
            <consortium name="DOE Joint Genome Institute"/>
            <person name="Haitjema C.H."/>
            <person name="Gilmore S.P."/>
            <person name="Henske J.K."/>
            <person name="Solomon K.V."/>
            <person name="De Groot R."/>
            <person name="Kuo A."/>
            <person name="Mondo S.J."/>
            <person name="Salamov A.A."/>
            <person name="Labutti K."/>
            <person name="Zhao Z."/>
            <person name="Chiniquy J."/>
            <person name="Barry K."/>
            <person name="Brewer H.M."/>
            <person name="Purvine S.O."/>
            <person name="Wright A.T."/>
            <person name="Boxma B."/>
            <person name="Van Alen T."/>
            <person name="Hackstein J.H."/>
            <person name="Baker S.E."/>
            <person name="Grigoriev I.V."/>
            <person name="O'Malley M.A."/>
        </authorList>
    </citation>
    <scope>NUCLEOTIDE SEQUENCE [LARGE SCALE GENOMIC DNA]</scope>
    <source>
        <strain evidence="15 16">G1</strain>
    </source>
</reference>
<evidence type="ECO:0000313" key="15">
    <source>
        <dbReference type="EMBL" id="ORY63605.1"/>
    </source>
</evidence>
<evidence type="ECO:0000256" key="4">
    <source>
        <dbReference type="ARBA" id="ARBA00022443"/>
    </source>
</evidence>
<evidence type="ECO:0000313" key="16">
    <source>
        <dbReference type="Proteomes" id="UP000193920"/>
    </source>
</evidence>
<sequence length="1322" mass="156619">MGFFSLDKKSKKINKINEEKETVKKLESIIDNEEFEILNKGYYEWKIKNWQQLSKKSSSTQFKIGNYKWKLELEFDNSSENNIGFVSLNLISLNTINIYAKFVFCIRNYYDPTCIYYGEFLSNYFSKKKSSSGSENFIRKYELFTKNENLKKSIVDNDRCIVGVYVIIYKPEKEYCINEVKNEINNENYEVLNDGIYEWKINNWDQITNREYSPVFSICNHEWKLELHNRSSEPYITLKSIDVLNDIFAHISTKYVIYIRNSENFNYFYFNQEDKPFCYFENEQSMFSQRIYKSELFNEKGNLNPCYIINNTLIVGVYICTYKYDEEQCKNELNKYVKYYGYYKDLNEGFYEWKIEDWNQLGEKEYSPEFMIDNHKWRLELYPNGIDNRNYISLYLKCTDRDDDPSYHICAKKALYIRNYDDHSYFYCNGELGFKKQSLLYYNRKNNSSGYNQFITKSELFSRNEVLNRSLVENNKCVIGVYLRTAKFKYDQHKDELKEIIHDNRNFESEGFLEWDIDDWNQLKRGEFSPKFNFKKITFGRHTWMLQLFPNGNGEANENYVSLYLKNVTFEEDIYYSPTSHVCAKAILYIKNCENSSCYVFDEIPLTYYSKTFNSYGFNKFIKTSELFSNYLDHSIIENNRCTAGAYIRTYIQNEGKSKEFSNIIKNKLSNGNREILEENLHELKIKNWEQHDKSIISTFVVGNYKWKLEIFPNNGNDNNYVKLVLKNLDVENDDFMLICIKSILFIKNIYDVTYYIDDNDSFAFLSKDYNSISFSIRKDKLFKNSRSSTKNNECIAGVYIRIYKCEEDLDINEIIRYQEGHTAGRLEENETSRVQGENEMRNTGNQRNEKMKKDTIKQKLETPSLVISLSDFTAYEYDQLDIKKDEFLIVIDWNYKDGWVYGHRKDNKNEKGSFPKVFAKICKEDNNESNISKEIITPNYRINFENKVKQLRNESSMKIGNFETLIFINRENLYNEAFDNIMNKSASSLKGRLKIKYTGEEGIDAGGLLRDFFYQISKEIGNPNYSLLQYSHDDSYELEINPNSGIAEPNHLDYFKFIGRILGLAIFHKQNLSLTFSLLFYKKLLDKPLKFSDLEYVDPELYKNINWLKNNQGADNLCLTFEIDEIDCFGNHIKKELKSNGSNIDVTDSNKQEYIDLVVKNKLYTKDEEQLNALKEGFYEIIPRKINTLFNEVDLKYLISGINEIDINDWENNTDYEGYNKNDITIVNFWKCVEEFDKEKQTQLLIFATGTSQVPVTGFKDLQGSGKIQHFKLKRFGTEDDLPKSHTCFNRIDLPPYSTYTQLKQKLLRAITEGMGGFEME</sequence>
<keyword evidence="10" id="KW-0175">Coiled coil</keyword>
<dbReference type="SUPFAM" id="SSF56204">
    <property type="entry name" value="Hect, E3 ligase catalytic domain"/>
    <property type="match status" value="1"/>
</dbReference>
<feature type="compositionally biased region" description="Basic and acidic residues" evidence="11">
    <location>
        <begin position="831"/>
        <end position="841"/>
    </location>
</feature>
<evidence type="ECO:0000256" key="1">
    <source>
        <dbReference type="ARBA" id="ARBA00000885"/>
    </source>
</evidence>
<feature type="region of interest" description="Disordered" evidence="11">
    <location>
        <begin position="831"/>
        <end position="853"/>
    </location>
</feature>